<accession>A0A4C1VW39</accession>
<evidence type="ECO:0000313" key="2">
    <source>
        <dbReference type="Proteomes" id="UP000299102"/>
    </source>
</evidence>
<dbReference type="EMBL" id="BGZK01000411">
    <property type="protein sequence ID" value="GBP42067.1"/>
    <property type="molecule type" value="Genomic_DNA"/>
</dbReference>
<name>A0A4C1VW39_EUMVA</name>
<keyword evidence="2" id="KW-1185">Reference proteome</keyword>
<evidence type="ECO:0000313" key="1">
    <source>
        <dbReference type="EMBL" id="GBP42067.1"/>
    </source>
</evidence>
<sequence>MILDSCQLNQFRAAAATCKGKRSAIGVWARRGAAATWTHGLLHSLSIARRGVMDELLSPLITFQRYSSPPPPGPPAPADPPYTVLPQYIIPPSVLPSLLRH</sequence>
<dbReference type="Proteomes" id="UP000299102">
    <property type="component" value="Unassembled WGS sequence"/>
</dbReference>
<dbReference type="AlphaFoldDB" id="A0A4C1VW39"/>
<proteinExistence type="predicted"/>
<organism evidence="1 2">
    <name type="scientific">Eumeta variegata</name>
    <name type="common">Bagworm moth</name>
    <name type="synonym">Eumeta japonica</name>
    <dbReference type="NCBI Taxonomy" id="151549"/>
    <lineage>
        <taxon>Eukaryota</taxon>
        <taxon>Metazoa</taxon>
        <taxon>Ecdysozoa</taxon>
        <taxon>Arthropoda</taxon>
        <taxon>Hexapoda</taxon>
        <taxon>Insecta</taxon>
        <taxon>Pterygota</taxon>
        <taxon>Neoptera</taxon>
        <taxon>Endopterygota</taxon>
        <taxon>Lepidoptera</taxon>
        <taxon>Glossata</taxon>
        <taxon>Ditrysia</taxon>
        <taxon>Tineoidea</taxon>
        <taxon>Psychidae</taxon>
        <taxon>Oiketicinae</taxon>
        <taxon>Eumeta</taxon>
    </lineage>
</organism>
<gene>
    <name evidence="1" type="ORF">EVAR_29422_1</name>
</gene>
<reference evidence="1 2" key="1">
    <citation type="journal article" date="2019" name="Commun. Biol.">
        <title>The bagworm genome reveals a unique fibroin gene that provides high tensile strength.</title>
        <authorList>
            <person name="Kono N."/>
            <person name="Nakamura H."/>
            <person name="Ohtoshi R."/>
            <person name="Tomita M."/>
            <person name="Numata K."/>
            <person name="Arakawa K."/>
        </authorList>
    </citation>
    <scope>NUCLEOTIDE SEQUENCE [LARGE SCALE GENOMIC DNA]</scope>
</reference>
<comment type="caution">
    <text evidence="1">The sequence shown here is derived from an EMBL/GenBank/DDBJ whole genome shotgun (WGS) entry which is preliminary data.</text>
</comment>
<protein>
    <submittedName>
        <fullName evidence="1">Uncharacterized protein</fullName>
    </submittedName>
</protein>